<gene>
    <name evidence="5" type="primary">ACBP2</name>
    <name evidence="5" type="ORF">AXF42_Ash006417</name>
</gene>
<dbReference type="GO" id="GO:0000062">
    <property type="term" value="F:fatty-acyl-CoA binding"/>
    <property type="evidence" value="ECO:0007669"/>
    <property type="project" value="InterPro"/>
</dbReference>
<dbReference type="InterPro" id="IPR035984">
    <property type="entry name" value="Acyl-CoA-binding_sf"/>
</dbReference>
<dbReference type="PANTHER" id="PTHR23310:SF105">
    <property type="entry name" value="ACYL-COA-BINDING DOMAIN-CONTAINING PROTEIN 5"/>
    <property type="match status" value="1"/>
</dbReference>
<dbReference type="Gene3D" id="1.20.80.10">
    <property type="match status" value="1"/>
</dbReference>
<dbReference type="Proteomes" id="UP000236161">
    <property type="component" value="Unassembled WGS sequence"/>
</dbReference>
<dbReference type="InterPro" id="IPR000582">
    <property type="entry name" value="Acyl-CoA-binding_protein"/>
</dbReference>
<dbReference type="GO" id="GO:0006631">
    <property type="term" value="P:fatty acid metabolic process"/>
    <property type="evidence" value="ECO:0007669"/>
    <property type="project" value="TreeGrafter"/>
</dbReference>
<dbReference type="STRING" id="1088818.A0A2I0AZ09"/>
<evidence type="ECO:0000256" key="3">
    <source>
        <dbReference type="SAM" id="MobiDB-lite"/>
    </source>
</evidence>
<keyword evidence="2" id="KW-0446">Lipid-binding</keyword>
<protein>
    <submittedName>
        <fullName evidence="5">Acyl-CoA-binding domain-containing protein 2</fullName>
    </submittedName>
</protein>
<dbReference type="EMBL" id="KZ451935">
    <property type="protein sequence ID" value="PKA60783.1"/>
    <property type="molecule type" value="Genomic_DNA"/>
</dbReference>
<evidence type="ECO:0000259" key="4">
    <source>
        <dbReference type="PROSITE" id="PS51228"/>
    </source>
</evidence>
<dbReference type="PANTHER" id="PTHR23310">
    <property type="entry name" value="ACYL-COA-BINDING PROTEIN, ACBP"/>
    <property type="match status" value="1"/>
</dbReference>
<comment type="similarity">
    <text evidence="1">Belongs to the ACBP family.</text>
</comment>
<dbReference type="Pfam" id="PF00887">
    <property type="entry name" value="ACBP"/>
    <property type="match status" value="1"/>
</dbReference>
<proteinExistence type="inferred from homology"/>
<evidence type="ECO:0000256" key="2">
    <source>
        <dbReference type="ARBA" id="ARBA00023121"/>
    </source>
</evidence>
<evidence type="ECO:0000256" key="1">
    <source>
        <dbReference type="ARBA" id="ARBA00005567"/>
    </source>
</evidence>
<evidence type="ECO:0000313" key="6">
    <source>
        <dbReference type="Proteomes" id="UP000236161"/>
    </source>
</evidence>
<dbReference type="OrthoDB" id="71307at2759"/>
<dbReference type="InterPro" id="IPR014352">
    <property type="entry name" value="FERM/acyl-CoA-bd_prot_sf"/>
</dbReference>
<keyword evidence="6" id="KW-1185">Reference proteome</keyword>
<reference evidence="5 6" key="1">
    <citation type="journal article" date="2017" name="Nature">
        <title>The Apostasia genome and the evolution of orchids.</title>
        <authorList>
            <person name="Zhang G.Q."/>
            <person name="Liu K.W."/>
            <person name="Li Z."/>
            <person name="Lohaus R."/>
            <person name="Hsiao Y.Y."/>
            <person name="Niu S.C."/>
            <person name="Wang J.Y."/>
            <person name="Lin Y.C."/>
            <person name="Xu Q."/>
            <person name="Chen L.J."/>
            <person name="Yoshida K."/>
            <person name="Fujiwara S."/>
            <person name="Wang Z.W."/>
            <person name="Zhang Y.Q."/>
            <person name="Mitsuda N."/>
            <person name="Wang M."/>
            <person name="Liu G.H."/>
            <person name="Pecoraro L."/>
            <person name="Huang H.X."/>
            <person name="Xiao X.J."/>
            <person name="Lin M."/>
            <person name="Wu X.Y."/>
            <person name="Wu W.L."/>
            <person name="Chen Y.Y."/>
            <person name="Chang S.B."/>
            <person name="Sakamoto S."/>
            <person name="Ohme-Takagi M."/>
            <person name="Yagi M."/>
            <person name="Zeng S.J."/>
            <person name="Shen C.Y."/>
            <person name="Yeh C.M."/>
            <person name="Luo Y.B."/>
            <person name="Tsai W.C."/>
            <person name="Van de Peer Y."/>
            <person name="Liu Z.J."/>
        </authorList>
    </citation>
    <scope>NUCLEOTIDE SEQUENCE [LARGE SCALE GENOMIC DNA]</scope>
    <source>
        <strain evidence="6">cv. Shenzhen</strain>
        <tissue evidence="5">Stem</tissue>
    </source>
</reference>
<name>A0A2I0AZ09_9ASPA</name>
<accession>A0A2I0AZ09</accession>
<sequence length="308" mass="33304">MPFAFWRSAISLSLISLSPITIKPTACRSTFLLREFDLDRSELLGVDAKGGYGEAIKRRRDMELEFYQELILSAVFSVLFAFLIGKIAGAGPEDGNRAVDDTASSDVAVAASVEEKWERSAEEEAEAVSERAIAGGNEGREGKGAEADEIGGEGGNTDEMPEAVGSGRNSALLYNEGEGEEGDRDAERICSDVKDASREGVSVVGGEEVRVEKDGGSLLHGEDEWEGIERSDLEKLFGAATEYVGRPSGAEALNRLSNDVQMELYGLRKVATEGPCYESQPFPLKASARARWYRISLSSGRSFPFYGC</sequence>
<evidence type="ECO:0000313" key="5">
    <source>
        <dbReference type="EMBL" id="PKA60783.1"/>
    </source>
</evidence>
<dbReference type="SUPFAM" id="SSF47027">
    <property type="entry name" value="Acyl-CoA binding protein"/>
    <property type="match status" value="1"/>
</dbReference>
<organism evidence="5 6">
    <name type="scientific">Apostasia shenzhenica</name>
    <dbReference type="NCBI Taxonomy" id="1088818"/>
    <lineage>
        <taxon>Eukaryota</taxon>
        <taxon>Viridiplantae</taxon>
        <taxon>Streptophyta</taxon>
        <taxon>Embryophyta</taxon>
        <taxon>Tracheophyta</taxon>
        <taxon>Spermatophyta</taxon>
        <taxon>Magnoliopsida</taxon>
        <taxon>Liliopsida</taxon>
        <taxon>Asparagales</taxon>
        <taxon>Orchidaceae</taxon>
        <taxon>Apostasioideae</taxon>
        <taxon>Apostasia</taxon>
    </lineage>
</organism>
<feature type="domain" description="ACB" evidence="4">
    <location>
        <begin position="233"/>
        <end position="308"/>
    </location>
</feature>
<feature type="region of interest" description="Disordered" evidence="3">
    <location>
        <begin position="118"/>
        <end position="163"/>
    </location>
</feature>
<dbReference type="PROSITE" id="PS51228">
    <property type="entry name" value="ACB_2"/>
    <property type="match status" value="1"/>
</dbReference>
<dbReference type="AlphaFoldDB" id="A0A2I0AZ09"/>